<dbReference type="VEuPathDB" id="FungiDB:BCV72DRAFT_141188"/>
<feature type="compositionally biased region" description="Basic residues" evidence="1">
    <location>
        <begin position="299"/>
        <end position="310"/>
    </location>
</feature>
<protein>
    <submittedName>
        <fullName evidence="2">Uncharacterized protein</fullName>
    </submittedName>
</protein>
<dbReference type="Proteomes" id="UP000242381">
    <property type="component" value="Unassembled WGS sequence"/>
</dbReference>
<organism evidence="2 3">
    <name type="scientific">Rhizopus microsporus</name>
    <dbReference type="NCBI Taxonomy" id="58291"/>
    <lineage>
        <taxon>Eukaryota</taxon>
        <taxon>Fungi</taxon>
        <taxon>Fungi incertae sedis</taxon>
        <taxon>Mucoromycota</taxon>
        <taxon>Mucoromycotina</taxon>
        <taxon>Mucoromycetes</taxon>
        <taxon>Mucorales</taxon>
        <taxon>Mucorineae</taxon>
        <taxon>Rhizopodaceae</taxon>
        <taxon>Rhizopus</taxon>
    </lineage>
</organism>
<feature type="region of interest" description="Disordered" evidence="1">
    <location>
        <begin position="294"/>
        <end position="330"/>
    </location>
</feature>
<evidence type="ECO:0000256" key="1">
    <source>
        <dbReference type="SAM" id="MobiDB-lite"/>
    </source>
</evidence>
<dbReference type="AlphaFoldDB" id="A0A0A1NGM7"/>
<evidence type="ECO:0000313" key="3">
    <source>
        <dbReference type="Proteomes" id="UP000242381"/>
    </source>
</evidence>
<reference evidence="2 3" key="1">
    <citation type="journal article" date="2016" name="Proc. Natl. Acad. Sci. U.S.A.">
        <title>Lipid metabolic changes in an early divergent fungus govern the establishment of a mutualistic symbiosis with endobacteria.</title>
        <authorList>
            <person name="Lastovetsky O.A."/>
            <person name="Gaspar M.L."/>
            <person name="Mondo S.J."/>
            <person name="LaButti K.M."/>
            <person name="Sandor L."/>
            <person name="Grigoriev I.V."/>
            <person name="Henry S.A."/>
            <person name="Pawlowska T.E."/>
        </authorList>
    </citation>
    <scope>NUCLEOTIDE SEQUENCE [LARGE SCALE GENOMIC DNA]</scope>
    <source>
        <strain evidence="2 3">ATCC 11559</strain>
    </source>
</reference>
<proteinExistence type="predicted"/>
<name>A0A0A1NGM7_RHIZD</name>
<accession>A0A0A1NGM7</accession>
<dbReference type="OMA" id="TWGFPRT"/>
<feature type="region of interest" description="Disordered" evidence="1">
    <location>
        <begin position="189"/>
        <end position="223"/>
    </location>
</feature>
<sequence length="501" mass="57074">MLRPSKLFVSFHQLRHYFQTKISELVHPVNSNNQLIHYKTSFTQQQNVQQFFATIFHRPSTTTTTNILPPQHQQQAKLLKAIQQHFPVMKVFSPPPNYAATMYHQRLGLWNQQQLRTMMSATGPSGPTSAGLTWGFPRTAVVGTGRGSPGFTRQFSTTKSPCVTIFQNTTTNQQPNIITHVSSRIFSPAGTKMNAPVTSDEKQPSKITSVSPKKQEEEDEEPNYNRIFAARNAAGMRELVDMENDDDVNHYVFHLDSKKRGPARRDSTSTKRADTQKKFDCIIQHDELSSMRNNVTNKSAKRKTLLRHGRTSSEGNSVRKKPDKSEEDKKKTVLLLSNSELESITSTTTTTVTSTVYLLITLDTLQFFNCPTDIESLVDSSFIDSIESLNKSYQIHMYHVLTLLKCLKRHPQKFKVVISRSELRIYFPTPAPRTKQDAIRILETIGITSDDNYCYSIEQDNQPVKTDVLGPDYFKDVQLFIDHIDSLIENGPAFNSKHRRK</sequence>
<gene>
    <name evidence="2" type="ORF">BCV71DRAFT_33710</name>
</gene>
<dbReference type="EMBL" id="KV921425">
    <property type="protein sequence ID" value="ORE15409.1"/>
    <property type="molecule type" value="Genomic_DNA"/>
</dbReference>
<evidence type="ECO:0000313" key="2">
    <source>
        <dbReference type="EMBL" id="ORE15409.1"/>
    </source>
</evidence>